<reference evidence="5" key="1">
    <citation type="submission" date="2019-06" db="EMBL/GenBank/DDBJ databases">
        <title>The complete genome of Emcibacter congregatus ZYLT.</title>
        <authorList>
            <person name="Zhao Z."/>
        </authorList>
    </citation>
    <scope>NUCLEOTIDE SEQUENCE [LARGE SCALE GENOMIC DNA]</scope>
    <source>
        <strain evidence="5">MCCC 1A06723</strain>
    </source>
</reference>
<dbReference type="Gene3D" id="1.20.120.530">
    <property type="entry name" value="GntR ligand-binding domain-like"/>
    <property type="match status" value="1"/>
</dbReference>
<evidence type="ECO:0000313" key="4">
    <source>
        <dbReference type="EMBL" id="TPD57934.1"/>
    </source>
</evidence>
<keyword evidence="5" id="KW-1185">Reference proteome</keyword>
<keyword evidence="1" id="KW-0805">Transcription regulation</keyword>
<keyword evidence="3" id="KW-0804">Transcription</keyword>
<protein>
    <submittedName>
        <fullName evidence="4">GntR family transcriptional regulator</fullName>
    </submittedName>
</protein>
<organism evidence="4 5">
    <name type="scientific">Emcibacter nanhaiensis</name>
    <dbReference type="NCBI Taxonomy" id="1505037"/>
    <lineage>
        <taxon>Bacteria</taxon>
        <taxon>Pseudomonadati</taxon>
        <taxon>Pseudomonadota</taxon>
        <taxon>Alphaproteobacteria</taxon>
        <taxon>Emcibacterales</taxon>
        <taxon>Emcibacteraceae</taxon>
        <taxon>Emcibacter</taxon>
    </lineage>
</organism>
<comment type="caution">
    <text evidence="4">The sequence shown here is derived from an EMBL/GenBank/DDBJ whole genome shotgun (WGS) entry which is preliminary data.</text>
</comment>
<dbReference type="AlphaFoldDB" id="A0A501PDF7"/>
<dbReference type="SUPFAM" id="SSF46785">
    <property type="entry name" value="Winged helix' DNA-binding domain"/>
    <property type="match status" value="1"/>
</dbReference>
<dbReference type="Gene3D" id="1.10.10.10">
    <property type="entry name" value="Winged helix-like DNA-binding domain superfamily/Winged helix DNA-binding domain"/>
    <property type="match status" value="1"/>
</dbReference>
<dbReference type="EMBL" id="VFIY01000018">
    <property type="protein sequence ID" value="TPD57934.1"/>
    <property type="molecule type" value="Genomic_DNA"/>
</dbReference>
<proteinExistence type="predicted"/>
<dbReference type="InterPro" id="IPR036390">
    <property type="entry name" value="WH_DNA-bd_sf"/>
</dbReference>
<dbReference type="RefSeq" id="WP_139942250.1">
    <property type="nucleotide sequence ID" value="NZ_JBHSYP010000005.1"/>
</dbReference>
<dbReference type="PANTHER" id="PTHR43537:SF5">
    <property type="entry name" value="UXU OPERON TRANSCRIPTIONAL REGULATOR"/>
    <property type="match status" value="1"/>
</dbReference>
<accession>A0A501PDF7</accession>
<dbReference type="PANTHER" id="PTHR43537">
    <property type="entry name" value="TRANSCRIPTIONAL REGULATOR, GNTR FAMILY"/>
    <property type="match status" value="1"/>
</dbReference>
<dbReference type="GO" id="GO:0003677">
    <property type="term" value="F:DNA binding"/>
    <property type="evidence" value="ECO:0007669"/>
    <property type="project" value="UniProtKB-KW"/>
</dbReference>
<dbReference type="InterPro" id="IPR008920">
    <property type="entry name" value="TF_FadR/GntR_C"/>
</dbReference>
<dbReference type="OrthoDB" id="7620579at2"/>
<evidence type="ECO:0000256" key="3">
    <source>
        <dbReference type="ARBA" id="ARBA00023163"/>
    </source>
</evidence>
<evidence type="ECO:0000313" key="5">
    <source>
        <dbReference type="Proteomes" id="UP000319148"/>
    </source>
</evidence>
<name>A0A501PDF7_9PROT</name>
<keyword evidence="2" id="KW-0238">DNA-binding</keyword>
<evidence type="ECO:0000256" key="2">
    <source>
        <dbReference type="ARBA" id="ARBA00023125"/>
    </source>
</evidence>
<dbReference type="InterPro" id="IPR036388">
    <property type="entry name" value="WH-like_DNA-bd_sf"/>
</dbReference>
<dbReference type="Proteomes" id="UP000319148">
    <property type="component" value="Unassembled WGS sequence"/>
</dbReference>
<sequence>MTEFYRNGDRWDDTQEAYHQIMDAIVTQKLTPSQKVSENIFADMFGISRSISRNLIERLIAKQFLISVSPRVTQVAPLTLLEIKQNFMLRKILLPEAFSLAAPKVDFNALSRLAEEIENMLPIEDDETALKVLKTNKCLNLLAVEKTSYPLVIDWIEQLEDTAMRIYWLYTKINKSFFYSREQMEMTFSVMKNDEPGRTRKVLHDILTQTEDRILNSIFSQEQFNTQDLKV</sequence>
<gene>
    <name evidence="4" type="ORF">FIV46_17730</name>
</gene>
<evidence type="ECO:0000256" key="1">
    <source>
        <dbReference type="ARBA" id="ARBA00023015"/>
    </source>
</evidence>